<dbReference type="RefSeq" id="WP_141859064.1">
    <property type="nucleotide sequence ID" value="NZ_BAAAKA010000005.1"/>
</dbReference>
<dbReference type="AlphaFoldDB" id="A0A542EA37"/>
<dbReference type="EMBL" id="VFMM01000002">
    <property type="protein sequence ID" value="TQJ12192.1"/>
    <property type="molecule type" value="Genomic_DNA"/>
</dbReference>
<comment type="caution">
    <text evidence="1">The sequence shown here is derived from an EMBL/GenBank/DDBJ whole genome shotgun (WGS) entry which is preliminary data.</text>
</comment>
<evidence type="ECO:0000313" key="2">
    <source>
        <dbReference type="Proteomes" id="UP000316298"/>
    </source>
</evidence>
<organism evidence="1 2">
    <name type="scientific">Kribbella jejuensis</name>
    <dbReference type="NCBI Taxonomy" id="236068"/>
    <lineage>
        <taxon>Bacteria</taxon>
        <taxon>Bacillati</taxon>
        <taxon>Actinomycetota</taxon>
        <taxon>Actinomycetes</taxon>
        <taxon>Propionibacteriales</taxon>
        <taxon>Kribbellaceae</taxon>
        <taxon>Kribbella</taxon>
    </lineage>
</organism>
<name>A0A542EA37_9ACTN</name>
<evidence type="ECO:0000313" key="1">
    <source>
        <dbReference type="EMBL" id="TQJ12192.1"/>
    </source>
</evidence>
<dbReference type="Proteomes" id="UP000316298">
    <property type="component" value="Unassembled WGS sequence"/>
</dbReference>
<gene>
    <name evidence="1" type="ORF">FB475_5122</name>
</gene>
<sequence length="93" mass="10081">MCSSGLAAPTTGDRFRQAVLDLDSVRHFLEAPYELTARDWQEAYDGLAHVVVAADRLAETLATRCSSIEHTADIAAAHDLLAQTNRRLSGLGE</sequence>
<proteinExistence type="predicted"/>
<protein>
    <submittedName>
        <fullName evidence="1">Uncharacterized protein</fullName>
    </submittedName>
</protein>
<reference evidence="1 2" key="1">
    <citation type="submission" date="2019-06" db="EMBL/GenBank/DDBJ databases">
        <title>Sequencing the genomes of 1000 actinobacteria strains.</title>
        <authorList>
            <person name="Klenk H.-P."/>
        </authorList>
    </citation>
    <scope>NUCLEOTIDE SEQUENCE [LARGE SCALE GENOMIC DNA]</scope>
    <source>
        <strain evidence="1 2">DSM 17305</strain>
    </source>
</reference>
<accession>A0A542EA37</accession>
<keyword evidence="2" id="KW-1185">Reference proteome</keyword>